<dbReference type="EMBL" id="NHZQ01000236">
    <property type="protein sequence ID" value="PSK46060.1"/>
    <property type="molecule type" value="Genomic_DNA"/>
</dbReference>
<dbReference type="GO" id="GO:0005737">
    <property type="term" value="C:cytoplasm"/>
    <property type="evidence" value="ECO:0007669"/>
    <property type="project" value="TreeGrafter"/>
</dbReference>
<dbReference type="Gene3D" id="1.10.1040.10">
    <property type="entry name" value="N-(1-d-carboxylethyl)-l-norvaline Dehydrogenase, domain 2"/>
    <property type="match status" value="1"/>
</dbReference>
<sequence>MSPVPHGQGKANILIIGGGGIGAITALNLTVGGTATVTLVLRSNYDIVQKRGYRIDSVDHGRLEGWRPHYMLSAVPNVSEAEAQAFDYIVCTTKTIQEAKPSTADLIRPAVTSGRTTIVLVQNGLNIEAPHLELFPDNVVLSGISWMGSCEREKGIVVQDYTDKLLLGPFRNMKLEPEWEAEVAKDFMERYRAGGKAEVVFDHNVGRTRWDKLLYNATVNPLCAILEMSVGDLGGSGVAETIIRPAVLELVSIAGSLGIEIEDDKVEATLQAVMAGGNFEPRQPQ</sequence>
<comment type="caution">
    <text evidence="4">The sequence shown here is derived from an EMBL/GenBank/DDBJ whole genome shotgun (WGS) entry which is preliminary data.</text>
</comment>
<organism evidence="4 5">
    <name type="scientific">Elsinoe australis</name>
    <dbReference type="NCBI Taxonomy" id="40998"/>
    <lineage>
        <taxon>Eukaryota</taxon>
        <taxon>Fungi</taxon>
        <taxon>Dikarya</taxon>
        <taxon>Ascomycota</taxon>
        <taxon>Pezizomycotina</taxon>
        <taxon>Dothideomycetes</taxon>
        <taxon>Dothideomycetidae</taxon>
        <taxon>Myriangiales</taxon>
        <taxon>Elsinoaceae</taxon>
        <taxon>Elsinoe</taxon>
    </lineage>
</organism>
<dbReference type="SUPFAM" id="SSF48179">
    <property type="entry name" value="6-phosphogluconate dehydrogenase C-terminal domain-like"/>
    <property type="match status" value="1"/>
</dbReference>
<dbReference type="Pfam" id="PF08546">
    <property type="entry name" value="ApbA_C"/>
    <property type="match status" value="1"/>
</dbReference>
<feature type="transmembrane region" description="Helical" evidence="1">
    <location>
        <begin position="12"/>
        <end position="41"/>
    </location>
</feature>
<dbReference type="AlphaFoldDB" id="A0A2P7ZCY7"/>
<dbReference type="InterPro" id="IPR051402">
    <property type="entry name" value="KPR-Related"/>
</dbReference>
<evidence type="ECO:0000313" key="4">
    <source>
        <dbReference type="EMBL" id="PSK46060.1"/>
    </source>
</evidence>
<keyword evidence="1" id="KW-0472">Membrane</keyword>
<protein>
    <recommendedName>
        <fullName evidence="6">2-dehydropantoate 2-reductase</fullName>
    </recommendedName>
</protein>
<keyword evidence="5" id="KW-1185">Reference proteome</keyword>
<evidence type="ECO:0000313" key="5">
    <source>
        <dbReference type="Proteomes" id="UP000243723"/>
    </source>
</evidence>
<proteinExistence type="predicted"/>
<dbReference type="InterPro" id="IPR036291">
    <property type="entry name" value="NAD(P)-bd_dom_sf"/>
</dbReference>
<evidence type="ECO:0000259" key="2">
    <source>
        <dbReference type="Pfam" id="PF02558"/>
    </source>
</evidence>
<reference evidence="4 5" key="1">
    <citation type="submission" date="2017-05" db="EMBL/GenBank/DDBJ databases">
        <title>Draft genome sequence of Elsinoe australis.</title>
        <authorList>
            <person name="Cheng Q."/>
        </authorList>
    </citation>
    <scope>NUCLEOTIDE SEQUENCE [LARGE SCALE GENOMIC DNA]</scope>
    <source>
        <strain evidence="4 5">NL1</strain>
    </source>
</reference>
<dbReference type="Gene3D" id="3.40.50.720">
    <property type="entry name" value="NAD(P)-binding Rossmann-like Domain"/>
    <property type="match status" value="1"/>
</dbReference>
<dbReference type="PANTHER" id="PTHR21708:SF30">
    <property type="entry name" value="2-DEHYDROPANTOATE 2-REDUCTASE-RELATED"/>
    <property type="match status" value="1"/>
</dbReference>
<dbReference type="SUPFAM" id="SSF51735">
    <property type="entry name" value="NAD(P)-binding Rossmann-fold domains"/>
    <property type="match status" value="1"/>
</dbReference>
<dbReference type="InterPro" id="IPR013332">
    <property type="entry name" value="KPR_N"/>
</dbReference>
<gene>
    <name evidence="4" type="ORF">B9Z65_5028</name>
</gene>
<dbReference type="Pfam" id="PF02558">
    <property type="entry name" value="ApbA"/>
    <property type="match status" value="1"/>
</dbReference>
<dbReference type="OrthoDB" id="3609at2759"/>
<dbReference type="STRING" id="40998.A0A2P7ZCY7"/>
<dbReference type="Proteomes" id="UP000243723">
    <property type="component" value="Unassembled WGS sequence"/>
</dbReference>
<keyword evidence="1" id="KW-1133">Transmembrane helix</keyword>
<accession>A0A2P7ZCY7</accession>
<dbReference type="InterPro" id="IPR013328">
    <property type="entry name" value="6PGD_dom2"/>
</dbReference>
<evidence type="ECO:0000256" key="1">
    <source>
        <dbReference type="SAM" id="Phobius"/>
    </source>
</evidence>
<keyword evidence="1" id="KW-0812">Transmembrane</keyword>
<name>A0A2P7ZCY7_9PEZI</name>
<dbReference type="InterPro" id="IPR013752">
    <property type="entry name" value="KPA_reductase"/>
</dbReference>
<evidence type="ECO:0008006" key="6">
    <source>
        <dbReference type="Google" id="ProtNLM"/>
    </source>
</evidence>
<dbReference type="InterPro" id="IPR008927">
    <property type="entry name" value="6-PGluconate_DH-like_C_sf"/>
</dbReference>
<evidence type="ECO:0000259" key="3">
    <source>
        <dbReference type="Pfam" id="PF08546"/>
    </source>
</evidence>
<feature type="domain" description="Ketopantoate reductase C-terminal" evidence="3">
    <location>
        <begin position="205"/>
        <end position="275"/>
    </location>
</feature>
<dbReference type="PANTHER" id="PTHR21708">
    <property type="entry name" value="PROBABLE 2-DEHYDROPANTOATE 2-REDUCTASE"/>
    <property type="match status" value="1"/>
</dbReference>
<feature type="domain" description="Ketopantoate reductase N-terminal" evidence="2">
    <location>
        <begin position="13"/>
        <end position="171"/>
    </location>
</feature>